<reference evidence="1 2" key="2">
    <citation type="journal article" date="2022" name="Mol. Ecol. Resour.">
        <title>The genomes of chicory, endive, great burdock and yacon provide insights into Asteraceae paleo-polyploidization history and plant inulin production.</title>
        <authorList>
            <person name="Fan W."/>
            <person name="Wang S."/>
            <person name="Wang H."/>
            <person name="Wang A."/>
            <person name="Jiang F."/>
            <person name="Liu H."/>
            <person name="Zhao H."/>
            <person name="Xu D."/>
            <person name="Zhang Y."/>
        </authorList>
    </citation>
    <scope>NUCLEOTIDE SEQUENCE [LARGE SCALE GENOMIC DNA]</scope>
    <source>
        <strain evidence="2">cv. Yunnan</strain>
        <tissue evidence="1">Leaves</tissue>
    </source>
</reference>
<accession>A0ACB9K2E0</accession>
<dbReference type="Proteomes" id="UP001056120">
    <property type="component" value="Linkage Group LG01"/>
</dbReference>
<keyword evidence="2" id="KW-1185">Reference proteome</keyword>
<protein>
    <submittedName>
        <fullName evidence="1">Uncharacterized protein</fullName>
    </submittedName>
</protein>
<evidence type="ECO:0000313" key="2">
    <source>
        <dbReference type="Proteomes" id="UP001056120"/>
    </source>
</evidence>
<sequence length="268" mass="29554">MLKRARQQQYNESLSDTLHRYRGVILVISVPLLIICFVLFLMPSARSSSNDVFVSNRKYLPSYVSPIPSFKSYAVVFDAGSSGSRVHLKPGLSANAKDPKAAAKSLLPLLEKAEKVVPRNMRKNTPVKVGATAVKKFLKAKSSLKSDDNSVTVLDGTQEGKKYNETVGVVDLGGGSVQMAYAVLEAEAAKAPRASDGEDTCVKEMSLLGTKYYLYVHSYLHYGLLAARAEIYSPDPIMPIAICERQNLEWTALNYTIFSFDNYRDVVL</sequence>
<gene>
    <name evidence="1" type="ORF">L1987_00423</name>
</gene>
<reference evidence="2" key="1">
    <citation type="journal article" date="2022" name="Mol. Ecol. Resour.">
        <title>The genomes of chicory, endive, great burdock and yacon provide insights into Asteraceae palaeo-polyploidization history and plant inulin production.</title>
        <authorList>
            <person name="Fan W."/>
            <person name="Wang S."/>
            <person name="Wang H."/>
            <person name="Wang A."/>
            <person name="Jiang F."/>
            <person name="Liu H."/>
            <person name="Zhao H."/>
            <person name="Xu D."/>
            <person name="Zhang Y."/>
        </authorList>
    </citation>
    <scope>NUCLEOTIDE SEQUENCE [LARGE SCALE GENOMIC DNA]</scope>
    <source>
        <strain evidence="2">cv. Yunnan</strain>
    </source>
</reference>
<evidence type="ECO:0000313" key="1">
    <source>
        <dbReference type="EMBL" id="KAI3826375.1"/>
    </source>
</evidence>
<comment type="caution">
    <text evidence="1">The sequence shown here is derived from an EMBL/GenBank/DDBJ whole genome shotgun (WGS) entry which is preliminary data.</text>
</comment>
<dbReference type="EMBL" id="CM042018">
    <property type="protein sequence ID" value="KAI3826375.1"/>
    <property type="molecule type" value="Genomic_DNA"/>
</dbReference>
<organism evidence="1 2">
    <name type="scientific">Smallanthus sonchifolius</name>
    <dbReference type="NCBI Taxonomy" id="185202"/>
    <lineage>
        <taxon>Eukaryota</taxon>
        <taxon>Viridiplantae</taxon>
        <taxon>Streptophyta</taxon>
        <taxon>Embryophyta</taxon>
        <taxon>Tracheophyta</taxon>
        <taxon>Spermatophyta</taxon>
        <taxon>Magnoliopsida</taxon>
        <taxon>eudicotyledons</taxon>
        <taxon>Gunneridae</taxon>
        <taxon>Pentapetalae</taxon>
        <taxon>asterids</taxon>
        <taxon>campanulids</taxon>
        <taxon>Asterales</taxon>
        <taxon>Asteraceae</taxon>
        <taxon>Asteroideae</taxon>
        <taxon>Heliantheae alliance</taxon>
        <taxon>Millerieae</taxon>
        <taxon>Smallanthus</taxon>
    </lineage>
</organism>
<name>A0ACB9K2E0_9ASTR</name>
<proteinExistence type="predicted"/>